<evidence type="ECO:0000256" key="6">
    <source>
        <dbReference type="ARBA" id="ARBA00022837"/>
    </source>
</evidence>
<keyword evidence="5" id="KW-0378">Hydrolase</keyword>
<dbReference type="EMBL" id="CP001848">
    <property type="protein sequence ID" value="ADB18379.1"/>
    <property type="molecule type" value="Genomic_DNA"/>
</dbReference>
<dbReference type="AlphaFoldDB" id="D2R014"/>
<feature type="signal peptide" evidence="7">
    <location>
        <begin position="1"/>
        <end position="23"/>
    </location>
</feature>
<evidence type="ECO:0000256" key="5">
    <source>
        <dbReference type="ARBA" id="ARBA00022801"/>
    </source>
</evidence>
<keyword evidence="4 7" id="KW-0732">Signal</keyword>
<dbReference type="PANTHER" id="PTHR42693">
    <property type="entry name" value="ARYLSULFATASE FAMILY MEMBER"/>
    <property type="match status" value="1"/>
</dbReference>
<dbReference type="eggNOG" id="COG3119">
    <property type="taxonomic scope" value="Bacteria"/>
</dbReference>
<sequence precursor="true">MNRLVQHLLHYLTTLTLTSCVFAAAFCATKQAFSADSTRVPNIVVILIDDMGFSDLSCMGSTYYETPSINKLAASGMRFTHAYSACTVCSPTRAAVLTGKYPARLHLTDWIPGQMSNKTKLKLPDWNKQLNLEEITLAELLGAHGYTTASIGKWHLGPPECEPTRQGFSLNIGGNSKGQPPSYFFPYERNGVLLPGLAEGKPNEYLTDRLTDACEAFIEENQSKPFFLYLPHYCVHTPLQAKPELIAKYEAKNAQFPGNPQHEAKYAAMVESLDQSVGRIMAKLDALDLTKKTIVIFTSDNGGLVLREITSNLPARAGKGSAYEGGVRVPLIVSYPPMIKPGTTCDVPAISMDLFPTLAELSGAKYSHDIDGKSIVPLLEEKPDAFAARPLYWHYPHYHGGGATPYSAMRVGNYRLVEFFEDGRLELYDLAHDIGEMKNLAQEKPDLTEKLHRQLIAWRKSVDAQYATPREAEPK</sequence>
<dbReference type="InterPro" id="IPR024607">
    <property type="entry name" value="Sulfatase_CS"/>
</dbReference>
<evidence type="ECO:0000256" key="4">
    <source>
        <dbReference type="ARBA" id="ARBA00022729"/>
    </source>
</evidence>
<name>D2R014_PIRSD</name>
<organism evidence="9 10">
    <name type="scientific">Pirellula staleyi (strain ATCC 27377 / DSM 6068 / ICPB 4128)</name>
    <name type="common">Pirella staleyi</name>
    <dbReference type="NCBI Taxonomy" id="530564"/>
    <lineage>
        <taxon>Bacteria</taxon>
        <taxon>Pseudomonadati</taxon>
        <taxon>Planctomycetota</taxon>
        <taxon>Planctomycetia</taxon>
        <taxon>Pirellulales</taxon>
        <taxon>Pirellulaceae</taxon>
        <taxon>Pirellula</taxon>
    </lineage>
</organism>
<dbReference type="PROSITE" id="PS51257">
    <property type="entry name" value="PROKAR_LIPOPROTEIN"/>
    <property type="match status" value="1"/>
</dbReference>
<dbReference type="STRING" id="530564.Psta_3724"/>
<evidence type="ECO:0000313" key="10">
    <source>
        <dbReference type="Proteomes" id="UP000001887"/>
    </source>
</evidence>
<comment type="similarity">
    <text evidence="2">Belongs to the sulfatase family.</text>
</comment>
<keyword evidence="6" id="KW-0106">Calcium</keyword>
<comment type="cofactor">
    <cofactor evidence="1">
        <name>Ca(2+)</name>
        <dbReference type="ChEBI" id="CHEBI:29108"/>
    </cofactor>
</comment>
<dbReference type="KEGG" id="psl:Psta_3724"/>
<protein>
    <submittedName>
        <fullName evidence="9">Sulfatase</fullName>
    </submittedName>
</protein>
<dbReference type="Proteomes" id="UP000001887">
    <property type="component" value="Chromosome"/>
</dbReference>
<evidence type="ECO:0000259" key="8">
    <source>
        <dbReference type="Pfam" id="PF00884"/>
    </source>
</evidence>
<feature type="chain" id="PRO_5003034442" evidence="7">
    <location>
        <begin position="24"/>
        <end position="475"/>
    </location>
</feature>
<evidence type="ECO:0000313" key="9">
    <source>
        <dbReference type="EMBL" id="ADB18379.1"/>
    </source>
</evidence>
<dbReference type="Pfam" id="PF00884">
    <property type="entry name" value="Sulfatase"/>
    <property type="match status" value="1"/>
</dbReference>
<evidence type="ECO:0000256" key="3">
    <source>
        <dbReference type="ARBA" id="ARBA00022723"/>
    </source>
</evidence>
<dbReference type="InterPro" id="IPR017850">
    <property type="entry name" value="Alkaline_phosphatase_core_sf"/>
</dbReference>
<keyword evidence="3" id="KW-0479">Metal-binding</keyword>
<dbReference type="SUPFAM" id="SSF53649">
    <property type="entry name" value="Alkaline phosphatase-like"/>
    <property type="match status" value="1"/>
</dbReference>
<dbReference type="Gene3D" id="3.40.720.10">
    <property type="entry name" value="Alkaline Phosphatase, subunit A"/>
    <property type="match status" value="1"/>
</dbReference>
<keyword evidence="10" id="KW-1185">Reference proteome</keyword>
<dbReference type="GO" id="GO:0004065">
    <property type="term" value="F:arylsulfatase activity"/>
    <property type="evidence" value="ECO:0007669"/>
    <property type="project" value="TreeGrafter"/>
</dbReference>
<evidence type="ECO:0000256" key="1">
    <source>
        <dbReference type="ARBA" id="ARBA00001913"/>
    </source>
</evidence>
<feature type="domain" description="Sulfatase N-terminal" evidence="8">
    <location>
        <begin position="41"/>
        <end position="363"/>
    </location>
</feature>
<dbReference type="PROSITE" id="PS00149">
    <property type="entry name" value="SULFATASE_2"/>
    <property type="match status" value="1"/>
</dbReference>
<dbReference type="CDD" id="cd16144">
    <property type="entry name" value="ARS_like"/>
    <property type="match status" value="1"/>
</dbReference>
<reference evidence="9 10" key="1">
    <citation type="journal article" date="2009" name="Stand. Genomic Sci.">
        <title>Complete genome sequence of Pirellula staleyi type strain (ATCC 27377).</title>
        <authorList>
            <person name="Clum A."/>
            <person name="Tindall B.J."/>
            <person name="Sikorski J."/>
            <person name="Ivanova N."/>
            <person name="Mavrommatis K."/>
            <person name="Lucas S."/>
            <person name="Glavina del Rio T."/>
            <person name="Nolan M."/>
            <person name="Chen F."/>
            <person name="Tice H."/>
            <person name="Pitluck S."/>
            <person name="Cheng J.F."/>
            <person name="Chertkov O."/>
            <person name="Brettin T."/>
            <person name="Han C."/>
            <person name="Detter J.C."/>
            <person name="Kuske C."/>
            <person name="Bruce D."/>
            <person name="Goodwin L."/>
            <person name="Ovchinikova G."/>
            <person name="Pati A."/>
            <person name="Mikhailova N."/>
            <person name="Chen A."/>
            <person name="Palaniappan K."/>
            <person name="Land M."/>
            <person name="Hauser L."/>
            <person name="Chang Y.J."/>
            <person name="Jeffries C.D."/>
            <person name="Chain P."/>
            <person name="Rohde M."/>
            <person name="Goker M."/>
            <person name="Bristow J."/>
            <person name="Eisen J.A."/>
            <person name="Markowitz V."/>
            <person name="Hugenholtz P."/>
            <person name="Kyrpides N.C."/>
            <person name="Klenk H.P."/>
            <person name="Lapidus A."/>
        </authorList>
    </citation>
    <scope>NUCLEOTIDE SEQUENCE [LARGE SCALE GENOMIC DNA]</scope>
    <source>
        <strain evidence="10">ATCC 27377 / DSM 6068 / ICPB 4128</strain>
    </source>
</reference>
<proteinExistence type="inferred from homology"/>
<dbReference type="GO" id="GO:0046872">
    <property type="term" value="F:metal ion binding"/>
    <property type="evidence" value="ECO:0007669"/>
    <property type="project" value="UniProtKB-KW"/>
</dbReference>
<evidence type="ECO:0000256" key="2">
    <source>
        <dbReference type="ARBA" id="ARBA00008779"/>
    </source>
</evidence>
<dbReference type="InterPro" id="IPR050738">
    <property type="entry name" value="Sulfatase"/>
</dbReference>
<accession>D2R014</accession>
<dbReference type="InterPro" id="IPR000917">
    <property type="entry name" value="Sulfatase_N"/>
</dbReference>
<gene>
    <name evidence="9" type="ordered locus">Psta_3724</name>
</gene>
<dbReference type="Gene3D" id="3.30.1120.10">
    <property type="match status" value="1"/>
</dbReference>
<dbReference type="PANTHER" id="PTHR42693:SF42">
    <property type="entry name" value="ARYLSULFATASE G"/>
    <property type="match status" value="1"/>
</dbReference>
<evidence type="ECO:0000256" key="7">
    <source>
        <dbReference type="SAM" id="SignalP"/>
    </source>
</evidence>
<dbReference type="HOGENOM" id="CLU_006332_10_4_0"/>